<dbReference type="InterPro" id="IPR011043">
    <property type="entry name" value="Gal_Oxase/kelch_b-propeller"/>
</dbReference>
<dbReference type="OrthoDB" id="996574at2"/>
<name>A0A369QCH4_9BACT</name>
<keyword evidence="5" id="KW-0677">Repeat</keyword>
<feature type="domain" description="HYDIN/VesB/CFA65-like Ig-like" evidence="8">
    <location>
        <begin position="366"/>
        <end position="461"/>
    </location>
</feature>
<dbReference type="AlphaFoldDB" id="A0A369QCH4"/>
<evidence type="ECO:0000256" key="5">
    <source>
        <dbReference type="ARBA" id="ARBA00022737"/>
    </source>
</evidence>
<dbReference type="InterPro" id="IPR006652">
    <property type="entry name" value="Kelch_1"/>
</dbReference>
<dbReference type="Pfam" id="PF24981">
    <property type="entry name" value="Beta-prop_ATRN-LZTR1"/>
    <property type="match status" value="1"/>
</dbReference>
<feature type="domain" description="Secretion system C-terminal sorting" evidence="7">
    <location>
        <begin position="488"/>
        <end position="564"/>
    </location>
</feature>
<evidence type="ECO:0000256" key="4">
    <source>
        <dbReference type="ARBA" id="ARBA00022490"/>
    </source>
</evidence>
<evidence type="ECO:0000259" key="8">
    <source>
        <dbReference type="Pfam" id="PF22544"/>
    </source>
</evidence>
<dbReference type="Pfam" id="PF18962">
    <property type="entry name" value="Por_Secre_tail"/>
    <property type="match status" value="1"/>
</dbReference>
<dbReference type="GO" id="GO:0005737">
    <property type="term" value="C:cytoplasm"/>
    <property type="evidence" value="ECO:0007669"/>
    <property type="project" value="UniProtKB-SubCell"/>
</dbReference>
<sequence>MFLGLAVSSESKPRIKIEKNNLTLNGSYLNWVIPTPQVAASATGVWAAIVPSSGAPTARHEASYVQAGNKFYLMGGRRIKPVQVFDPVNKTWVNKVNTPIELHHFQAISIDGLIYVVGAFTGSYPHEKPVATIYIFNPATNKWITGATIPAARRRGSSGVVVYNKKIYMVGGIKDGHWSGHVNWFDEYNPATNTWRTLPNAPRARDHFQAAIINGKLYLAGGRRSSASTNQTFELTVPQVDVFDFAAFKWATLPSSGNIPTQRAGAATAVIGNDLIIIGGESGSQTQAHKHTEALNVTTNTWRRLADLKQGRHGTQAIVNNNNIYLAAGCGNRGGTPELNTQEVFYFSGRTTPNGSAVTQSKLSTPAGVNFGAITVNSTSTKTITLTNTTGNQGILVSSLTKTGSSYFSVSAPYAFPFVLAPGKSVSLTCKFNPKTTGSQSGSILIKHSGQGGSTTVTLSGSGVKASVKNTEAVPELAAAKNQYLSTYPNPITDGQFSVHVPEKLTGEVPYTLVNQTGTIVLSDKLNLATATATLPFNFSGRYLNSGLYYLQITQGTQRYTVKVLLEK</sequence>
<dbReference type="PANTHER" id="PTHR24412">
    <property type="entry name" value="KELCH PROTEIN"/>
    <property type="match status" value="1"/>
</dbReference>
<dbReference type="Proteomes" id="UP000253919">
    <property type="component" value="Unassembled WGS sequence"/>
</dbReference>
<dbReference type="Gene3D" id="2.120.10.80">
    <property type="entry name" value="Kelch-type beta propeller"/>
    <property type="match status" value="2"/>
</dbReference>
<keyword evidence="6" id="KW-0966">Cell projection</keyword>
<feature type="domain" description="Attractin/MKLN-like beta-propeller" evidence="9">
    <location>
        <begin position="43"/>
        <end position="284"/>
    </location>
</feature>
<dbReference type="RefSeq" id="WP_115372013.1">
    <property type="nucleotide sequence ID" value="NZ_QASA01000001.1"/>
</dbReference>
<dbReference type="InterPro" id="IPR026444">
    <property type="entry name" value="Secre_tail"/>
</dbReference>
<protein>
    <recommendedName>
        <fullName evidence="12">Choice-of-anchor D domain-containing protein</fullName>
    </recommendedName>
</protein>
<dbReference type="SUPFAM" id="SSF50965">
    <property type="entry name" value="Galactose oxidase, central domain"/>
    <property type="match status" value="1"/>
</dbReference>
<keyword evidence="11" id="KW-1185">Reference proteome</keyword>
<evidence type="ECO:0000259" key="7">
    <source>
        <dbReference type="Pfam" id="PF18962"/>
    </source>
</evidence>
<evidence type="ECO:0000313" key="11">
    <source>
        <dbReference type="Proteomes" id="UP000253919"/>
    </source>
</evidence>
<dbReference type="InterPro" id="IPR053879">
    <property type="entry name" value="HYDIN_VesB_CFA65-like_Ig"/>
</dbReference>
<keyword evidence="3" id="KW-0880">Kelch repeat</keyword>
<keyword evidence="4" id="KW-0963">Cytoplasm</keyword>
<evidence type="ECO:0000259" key="9">
    <source>
        <dbReference type="Pfam" id="PF24981"/>
    </source>
</evidence>
<evidence type="ECO:0000256" key="2">
    <source>
        <dbReference type="ARBA" id="ARBA00004496"/>
    </source>
</evidence>
<dbReference type="GO" id="GO:0042995">
    <property type="term" value="C:cell projection"/>
    <property type="evidence" value="ECO:0007669"/>
    <property type="project" value="UniProtKB-SubCell"/>
</dbReference>
<evidence type="ECO:0000256" key="6">
    <source>
        <dbReference type="ARBA" id="ARBA00023273"/>
    </source>
</evidence>
<dbReference type="InterPro" id="IPR056737">
    <property type="entry name" value="Beta-prop_ATRN-MKLN-like"/>
</dbReference>
<proteinExistence type="predicted"/>
<dbReference type="Pfam" id="PF22544">
    <property type="entry name" value="HYDIN_VesB_CFA65-like_Ig"/>
    <property type="match status" value="1"/>
</dbReference>
<evidence type="ECO:0000256" key="3">
    <source>
        <dbReference type="ARBA" id="ARBA00022441"/>
    </source>
</evidence>
<evidence type="ECO:0008006" key="12">
    <source>
        <dbReference type="Google" id="ProtNLM"/>
    </source>
</evidence>
<dbReference type="NCBIfam" id="TIGR04183">
    <property type="entry name" value="Por_Secre_tail"/>
    <property type="match status" value="1"/>
</dbReference>
<accession>A0A369QCH4</accession>
<evidence type="ECO:0000313" key="10">
    <source>
        <dbReference type="EMBL" id="RDC62593.1"/>
    </source>
</evidence>
<comment type="subcellular location">
    <subcellularLocation>
        <location evidence="1">Cell projection</location>
    </subcellularLocation>
    <subcellularLocation>
        <location evidence="2">Cytoplasm</location>
    </subcellularLocation>
</comment>
<organism evidence="10 11">
    <name type="scientific">Adhaeribacter pallidiroseus</name>
    <dbReference type="NCBI Taxonomy" id="2072847"/>
    <lineage>
        <taxon>Bacteria</taxon>
        <taxon>Pseudomonadati</taxon>
        <taxon>Bacteroidota</taxon>
        <taxon>Cytophagia</taxon>
        <taxon>Cytophagales</taxon>
        <taxon>Hymenobacteraceae</taxon>
        <taxon>Adhaeribacter</taxon>
    </lineage>
</organism>
<dbReference type="PANTHER" id="PTHR24412:SF489">
    <property type="entry name" value="RING FINGER DOMAIN AND KELCH REPEAT-CONTAINING PROTEIN DDB_G0271372"/>
    <property type="match status" value="1"/>
</dbReference>
<dbReference type="InterPro" id="IPR015915">
    <property type="entry name" value="Kelch-typ_b-propeller"/>
</dbReference>
<evidence type="ECO:0000256" key="1">
    <source>
        <dbReference type="ARBA" id="ARBA00004316"/>
    </source>
</evidence>
<dbReference type="EMBL" id="QASA01000001">
    <property type="protein sequence ID" value="RDC62593.1"/>
    <property type="molecule type" value="Genomic_DNA"/>
</dbReference>
<reference evidence="10 11" key="1">
    <citation type="submission" date="2018-04" db="EMBL/GenBank/DDBJ databases">
        <title>Adhaeribacter sp. HMF7616 genome sequencing and assembly.</title>
        <authorList>
            <person name="Kang H."/>
            <person name="Kang J."/>
            <person name="Cha I."/>
            <person name="Kim H."/>
            <person name="Joh K."/>
        </authorList>
    </citation>
    <scope>NUCLEOTIDE SEQUENCE [LARGE SCALE GENOMIC DNA]</scope>
    <source>
        <strain evidence="10 11">HMF7616</strain>
    </source>
</reference>
<dbReference type="NCBIfam" id="NF012200">
    <property type="entry name" value="choice_anch_D"/>
    <property type="match status" value="1"/>
</dbReference>
<comment type="caution">
    <text evidence="10">The sequence shown here is derived from an EMBL/GenBank/DDBJ whole genome shotgun (WGS) entry which is preliminary data.</text>
</comment>
<gene>
    <name evidence="10" type="ORF">AHMF7616_01187</name>
</gene>
<dbReference type="SMART" id="SM00612">
    <property type="entry name" value="Kelch"/>
    <property type="match status" value="5"/>
</dbReference>